<dbReference type="Gene3D" id="3.90.226.10">
    <property type="entry name" value="2-enoyl-CoA Hydratase, Chain A, domain 1"/>
    <property type="match status" value="1"/>
</dbReference>
<comment type="caution">
    <text evidence="2">The sequence shown here is derived from an EMBL/GenBank/DDBJ whole genome shotgun (WGS) entry which is preliminary data.</text>
</comment>
<feature type="region of interest" description="Disordered" evidence="1">
    <location>
        <begin position="422"/>
        <end position="447"/>
    </location>
</feature>
<sequence length="934" mass="105293">EAQKLGVLCHVRQVAEHMWNAEPAMETNKARVSRSDLQVDEAVHFVLDDNDFISTSTPIDRNIELSRRTYSKKNPIVHQSVIFNKSPDRHKNEVSIRNIASTSFDLRNTMMPSGTKTLLRKRKKDTESVNSDCSLSKKLLKKNMLLKCKSTSQNTITKVPRQPRSKSVDLSPVNNEGSDSEIEVVAVIKKGDLEHNSNNSSVKKFSNTHNSMSSKKINKSFENEAKKQMLVNEADKAPLMPTYPNLFPDAPSRANSMRWLSANGSISVPGYSQGFSQNSPRPQERCENGNAQTESRDVLLLPEMKLNNKKKPKGKRELKRLYENLNEIAWAQETSFKNLLRSPDYIRHSERSTGRIAGTGKNLRKLKHNENPKGKKGKRHTAANLLARKKSKIARLNYSQKEKKIIRNKLVSETRNKKVAKAAAISEKKKPAAKSKSSTTEQNSAEEDKIRYKLAFPLPKAKVCATKAKISDNKVKNGEGSKIKSDLLKINSDAQKLKSNVYKVKSEGSKTKIDVMKVKSYVPQIKPDDSPPSTSGLQSGILNNNKNISLSKSSDIKSFMKKVNTFAPYEMQLFQKMLEGNEDFCSAVQKGSKLRVRLQPLECTKLWNAEFYEEFRKRILDQAFRKAVESKDYNSVQSLYQDMMDSMKNQSSSRIPKKRRYEEESLRTSVRQSEGAFKYKEIIVKKQRNYMQVVLVPNDIRQNSLTIEALKELKDAFLLAKKDSNCHAVLLNSSGSYFCTGVDLSPLIGSNKKQAAEELANSINELVLTLSMFTKPVIAAVNGTALGFGVSLLTYCDVVFASDKATFCLPAAKIGYIPEGGITLTLPQVVGSSVATQMLLQGRRLTAEQACRCGLVSEVLWPTSLLNQVMPRLEKIISKPLQIMETTKAMVRCHLWEKLKTHMEFERSLLLEHWQARECQENIRRVLADGWIAD</sequence>
<feature type="region of interest" description="Disordered" evidence="1">
    <location>
        <begin position="351"/>
        <end position="379"/>
    </location>
</feature>
<dbReference type="SUPFAM" id="SSF52096">
    <property type="entry name" value="ClpP/crotonase"/>
    <property type="match status" value="1"/>
</dbReference>
<dbReference type="InterPro" id="IPR051053">
    <property type="entry name" value="ECH/Chromodomain_protein"/>
</dbReference>
<dbReference type="PANTHER" id="PTHR43684">
    <property type="match status" value="1"/>
</dbReference>
<name>A0A8X6G8D8_TRICU</name>
<accession>A0A8X6G8D8</accession>
<dbReference type="Proteomes" id="UP000887116">
    <property type="component" value="Unassembled WGS sequence"/>
</dbReference>
<keyword evidence="3" id="KW-1185">Reference proteome</keyword>
<dbReference type="InterPro" id="IPR029045">
    <property type="entry name" value="ClpP/crotonase-like_dom_sf"/>
</dbReference>
<dbReference type="InterPro" id="IPR001753">
    <property type="entry name" value="Enoyl-CoA_hydra/iso"/>
</dbReference>
<feature type="non-terminal residue" evidence="2">
    <location>
        <position position="1"/>
    </location>
</feature>
<evidence type="ECO:0000313" key="2">
    <source>
        <dbReference type="EMBL" id="GFQ99280.1"/>
    </source>
</evidence>
<gene>
    <name evidence="2" type="primary">CDYL</name>
    <name evidence="2" type="ORF">TNCT_572311</name>
</gene>
<evidence type="ECO:0000313" key="3">
    <source>
        <dbReference type="Proteomes" id="UP000887116"/>
    </source>
</evidence>
<organism evidence="2 3">
    <name type="scientific">Trichonephila clavata</name>
    <name type="common">Joro spider</name>
    <name type="synonym">Nephila clavata</name>
    <dbReference type="NCBI Taxonomy" id="2740835"/>
    <lineage>
        <taxon>Eukaryota</taxon>
        <taxon>Metazoa</taxon>
        <taxon>Ecdysozoa</taxon>
        <taxon>Arthropoda</taxon>
        <taxon>Chelicerata</taxon>
        <taxon>Arachnida</taxon>
        <taxon>Araneae</taxon>
        <taxon>Araneomorphae</taxon>
        <taxon>Entelegynae</taxon>
        <taxon>Araneoidea</taxon>
        <taxon>Nephilidae</taxon>
        <taxon>Trichonephila</taxon>
    </lineage>
</organism>
<proteinExistence type="predicted"/>
<protein>
    <submittedName>
        <fullName evidence="2">Chromodomain Y-like protein</fullName>
    </submittedName>
</protein>
<reference evidence="2" key="1">
    <citation type="submission" date="2020-07" db="EMBL/GenBank/DDBJ databases">
        <title>Multicomponent nature underlies the extraordinary mechanical properties of spider dragline silk.</title>
        <authorList>
            <person name="Kono N."/>
            <person name="Nakamura H."/>
            <person name="Mori M."/>
            <person name="Yoshida Y."/>
            <person name="Ohtoshi R."/>
            <person name="Malay A.D."/>
            <person name="Moran D.A.P."/>
            <person name="Tomita M."/>
            <person name="Numata K."/>
            <person name="Arakawa K."/>
        </authorList>
    </citation>
    <scope>NUCLEOTIDE SEQUENCE</scope>
</reference>
<dbReference type="EMBL" id="BMAO01015094">
    <property type="protein sequence ID" value="GFQ99280.1"/>
    <property type="molecule type" value="Genomic_DNA"/>
</dbReference>
<dbReference type="AlphaFoldDB" id="A0A8X6G8D8"/>
<evidence type="ECO:0000256" key="1">
    <source>
        <dbReference type="SAM" id="MobiDB-lite"/>
    </source>
</evidence>
<dbReference type="CDD" id="cd06558">
    <property type="entry name" value="crotonase-like"/>
    <property type="match status" value="1"/>
</dbReference>
<dbReference type="Pfam" id="PF00378">
    <property type="entry name" value="ECH_1"/>
    <property type="match status" value="1"/>
</dbReference>
<feature type="region of interest" description="Disordered" evidence="1">
    <location>
        <begin position="155"/>
        <end position="176"/>
    </location>
</feature>
<dbReference type="OrthoDB" id="6357915at2759"/>
<feature type="region of interest" description="Disordered" evidence="1">
    <location>
        <begin position="271"/>
        <end position="294"/>
    </location>
</feature>
<dbReference type="PANTHER" id="PTHR43684:SF11">
    <property type="entry name" value="CHROMO DOMAIN-CONTAINING PROTEIN"/>
    <property type="match status" value="1"/>
</dbReference>